<evidence type="ECO:0000313" key="11">
    <source>
        <dbReference type="Proteomes" id="UP000175669"/>
    </source>
</evidence>
<dbReference type="FunFam" id="3.40.50.150:FF:000035">
    <property type="entry name" value="tRNA (guanine-N(7)-)-methyltransferase"/>
    <property type="match status" value="1"/>
</dbReference>
<dbReference type="InterPro" id="IPR003358">
    <property type="entry name" value="tRNA_(Gua-N-7)_MeTrfase_Trmb"/>
</dbReference>
<keyword evidence="6 9" id="KW-0819">tRNA processing</keyword>
<dbReference type="OrthoDB" id="9802090at2"/>
<gene>
    <name evidence="9" type="primary">trmB</name>
    <name evidence="10" type="ORF">PHACT_08650</name>
</gene>
<feature type="binding site" evidence="9">
    <location>
        <position position="145"/>
    </location>
    <ligand>
        <name>S-adenosyl-L-methionine</name>
        <dbReference type="ChEBI" id="CHEBI:59789"/>
    </ligand>
</feature>
<feature type="region of interest" description="Interaction with RNA" evidence="9">
    <location>
        <begin position="151"/>
        <end position="156"/>
    </location>
</feature>
<dbReference type="Gene3D" id="3.40.50.150">
    <property type="entry name" value="Vaccinia Virus protein VP39"/>
    <property type="match status" value="1"/>
</dbReference>
<dbReference type="RefSeq" id="WP_070116966.1">
    <property type="nucleotide sequence ID" value="NZ_CAXATG010000004.1"/>
</dbReference>
<dbReference type="InterPro" id="IPR055361">
    <property type="entry name" value="tRNA_methyltr_TrmB_bact"/>
</dbReference>
<protein>
    <recommendedName>
        <fullName evidence="9">tRNA (guanine-N(7)-)-methyltransferase</fullName>
        <ecNumber evidence="9">2.1.1.33</ecNumber>
    </recommendedName>
    <alternativeName>
        <fullName evidence="9">tRNA (guanine(46)-N(7))-methyltransferase</fullName>
    </alternativeName>
    <alternativeName>
        <fullName evidence="9">tRNA(m7G46)-methyltransferase</fullName>
    </alternativeName>
</protein>
<evidence type="ECO:0000256" key="4">
    <source>
        <dbReference type="ARBA" id="ARBA00022679"/>
    </source>
</evidence>
<proteinExistence type="inferred from homology"/>
<accession>A0A1E8CLM6</accession>
<organism evidence="10 11">
    <name type="scientific">Pseudohongiella acticola</name>
    <dbReference type="NCBI Taxonomy" id="1524254"/>
    <lineage>
        <taxon>Bacteria</taxon>
        <taxon>Pseudomonadati</taxon>
        <taxon>Pseudomonadota</taxon>
        <taxon>Gammaproteobacteria</taxon>
        <taxon>Pseudomonadales</taxon>
        <taxon>Pseudohongiellaceae</taxon>
        <taxon>Pseudohongiella</taxon>
    </lineage>
</organism>
<dbReference type="EMBL" id="MASR01000001">
    <property type="protein sequence ID" value="OFE13202.1"/>
    <property type="molecule type" value="Genomic_DNA"/>
</dbReference>
<name>A0A1E8CLM6_9GAMM</name>
<feature type="binding site" evidence="9">
    <location>
        <position position="70"/>
    </location>
    <ligand>
        <name>S-adenosyl-L-methionine</name>
        <dbReference type="ChEBI" id="CHEBI:59789"/>
    </ligand>
</feature>
<dbReference type="STRING" id="1524254.PHACT_08650"/>
<evidence type="ECO:0000313" key="10">
    <source>
        <dbReference type="EMBL" id="OFE13202.1"/>
    </source>
</evidence>
<dbReference type="GO" id="GO:0043527">
    <property type="term" value="C:tRNA methyltransferase complex"/>
    <property type="evidence" value="ECO:0007669"/>
    <property type="project" value="TreeGrafter"/>
</dbReference>
<dbReference type="UniPathway" id="UPA00989"/>
<comment type="pathway">
    <text evidence="7 9">tRNA modification; N(7)-methylguanine-tRNA biosynthesis.</text>
</comment>
<evidence type="ECO:0000256" key="8">
    <source>
        <dbReference type="ARBA" id="ARBA00060767"/>
    </source>
</evidence>
<keyword evidence="11" id="KW-1185">Reference proteome</keyword>
<evidence type="ECO:0000256" key="7">
    <source>
        <dbReference type="ARBA" id="ARBA00060552"/>
    </source>
</evidence>
<dbReference type="EC" id="2.1.1.33" evidence="9"/>
<dbReference type="SUPFAM" id="SSF53335">
    <property type="entry name" value="S-adenosyl-L-methionine-dependent methyltransferases"/>
    <property type="match status" value="1"/>
</dbReference>
<evidence type="ECO:0000256" key="1">
    <source>
        <dbReference type="ARBA" id="ARBA00000142"/>
    </source>
</evidence>
<dbReference type="AlphaFoldDB" id="A0A1E8CLM6"/>
<dbReference type="PROSITE" id="PS51625">
    <property type="entry name" value="SAM_MT_TRMB"/>
    <property type="match status" value="1"/>
</dbReference>
<comment type="similarity">
    <text evidence="8 9">Belongs to the class I-like SAM-binding methyltransferase superfamily. TrmB family.</text>
</comment>
<keyword evidence="3 9" id="KW-0489">Methyltransferase</keyword>
<keyword evidence="4 9" id="KW-0808">Transferase</keyword>
<evidence type="ECO:0000256" key="6">
    <source>
        <dbReference type="ARBA" id="ARBA00022694"/>
    </source>
</evidence>
<comment type="caution">
    <text evidence="10">The sequence shown here is derived from an EMBL/GenBank/DDBJ whole genome shotgun (WGS) entry which is preliminary data.</text>
</comment>
<dbReference type="InterPro" id="IPR029063">
    <property type="entry name" value="SAM-dependent_MTases_sf"/>
</dbReference>
<feature type="binding site" evidence="9">
    <location>
        <begin position="217"/>
        <end position="220"/>
    </location>
    <ligand>
        <name>substrate</name>
    </ligand>
</feature>
<evidence type="ECO:0000256" key="9">
    <source>
        <dbReference type="HAMAP-Rule" id="MF_01057"/>
    </source>
</evidence>
<evidence type="ECO:0000256" key="2">
    <source>
        <dbReference type="ARBA" id="ARBA00003015"/>
    </source>
</evidence>
<feature type="binding site" evidence="9">
    <location>
        <position position="95"/>
    </location>
    <ligand>
        <name>S-adenosyl-L-methionine</name>
        <dbReference type="ChEBI" id="CHEBI:59789"/>
    </ligand>
</feature>
<keyword evidence="5 9" id="KW-0949">S-adenosyl-L-methionine</keyword>
<dbReference type="NCBIfam" id="TIGR00091">
    <property type="entry name" value="tRNA (guanosine(46)-N7)-methyltransferase TrmB"/>
    <property type="match status" value="1"/>
</dbReference>
<dbReference type="Pfam" id="PF02390">
    <property type="entry name" value="Methyltransf_4"/>
    <property type="match status" value="1"/>
</dbReference>
<dbReference type="PANTHER" id="PTHR23417">
    <property type="entry name" value="3-DEOXY-D-MANNO-OCTULOSONIC-ACID TRANSFERASE/TRNA GUANINE-N 7 - -METHYLTRANSFERASE"/>
    <property type="match status" value="1"/>
</dbReference>
<evidence type="ECO:0000256" key="3">
    <source>
        <dbReference type="ARBA" id="ARBA00022603"/>
    </source>
</evidence>
<dbReference type="PANTHER" id="PTHR23417:SF14">
    <property type="entry name" value="PENTACOTRIPEPTIDE-REPEAT REGION OF PRORP DOMAIN-CONTAINING PROTEIN"/>
    <property type="match status" value="1"/>
</dbReference>
<dbReference type="GO" id="GO:0008176">
    <property type="term" value="F:tRNA (guanine(46)-N7)-methyltransferase activity"/>
    <property type="evidence" value="ECO:0007669"/>
    <property type="project" value="UniProtKB-UniRule"/>
</dbReference>
<comment type="function">
    <text evidence="2 9">Catalyzes the formation of N(7)-methylguanine at position 46 (m7G46) in tRNA.</text>
</comment>
<dbReference type="Proteomes" id="UP000175669">
    <property type="component" value="Unassembled WGS sequence"/>
</dbReference>
<feature type="binding site" evidence="9">
    <location>
        <position position="181"/>
    </location>
    <ligand>
        <name>substrate</name>
    </ligand>
</feature>
<feature type="binding site" evidence="9">
    <location>
        <position position="122"/>
    </location>
    <ligand>
        <name>S-adenosyl-L-methionine</name>
        <dbReference type="ChEBI" id="CHEBI:59789"/>
    </ligand>
</feature>
<feature type="binding site" evidence="9">
    <location>
        <position position="149"/>
    </location>
    <ligand>
        <name>substrate</name>
    </ligand>
</feature>
<reference evidence="11" key="1">
    <citation type="submission" date="2016-07" db="EMBL/GenBank/DDBJ databases">
        <authorList>
            <person name="Florea S."/>
            <person name="Webb J.S."/>
            <person name="Jaromczyk J."/>
            <person name="Schardl C.L."/>
        </authorList>
    </citation>
    <scope>NUCLEOTIDE SEQUENCE [LARGE SCALE GENOMIC DNA]</scope>
    <source>
        <strain evidence="11">KCTC 42131</strain>
    </source>
</reference>
<comment type="catalytic activity">
    <reaction evidence="1 9">
        <text>guanosine(46) in tRNA + S-adenosyl-L-methionine = N(7)-methylguanosine(46) in tRNA + S-adenosyl-L-homocysteine</text>
        <dbReference type="Rhea" id="RHEA:42708"/>
        <dbReference type="Rhea" id="RHEA-COMP:10188"/>
        <dbReference type="Rhea" id="RHEA-COMP:10189"/>
        <dbReference type="ChEBI" id="CHEBI:57856"/>
        <dbReference type="ChEBI" id="CHEBI:59789"/>
        <dbReference type="ChEBI" id="CHEBI:74269"/>
        <dbReference type="ChEBI" id="CHEBI:74480"/>
        <dbReference type="EC" id="2.1.1.33"/>
    </reaction>
</comment>
<dbReference type="HAMAP" id="MF_01057">
    <property type="entry name" value="tRNA_methyltr_TrmB"/>
    <property type="match status" value="1"/>
</dbReference>
<sequence length="242" mass="26871">MSISGSDSDNNKAGTEHHRPLRSFVIRAGRQTASQKEALEKYWSHYVIDDTTSPLDTEAVFGRKAPLVLEIGFGMGDSLAEMAAANPDHDFIGIEVHRPGVGKLLGHIERLGLSNLRIYCHDAVEILANCIADHSLTTVQIFFPDPWHKKKHNKRRLVQPAFIADLSQKLVTGGTIHLATDWQHYAEHMMDVMSAAEALENTAGAGAYAQSTGRPETKFERRGHRLGHGVWDLVFRTTVMKP</sequence>
<evidence type="ECO:0000256" key="5">
    <source>
        <dbReference type="ARBA" id="ARBA00022691"/>
    </source>
</evidence>